<evidence type="ECO:0000259" key="6">
    <source>
        <dbReference type="Pfam" id="PF22740"/>
    </source>
</evidence>
<name>A0A8J6XYM9_9BACT</name>
<dbReference type="PIRSF" id="PIRSF005052">
    <property type="entry name" value="P-loopkin"/>
    <property type="match status" value="1"/>
</dbReference>
<feature type="domain" description="RapZ-like N-terminal" evidence="5">
    <location>
        <begin position="6"/>
        <end position="160"/>
    </location>
</feature>
<feature type="domain" description="RapZ C-terminal" evidence="6">
    <location>
        <begin position="168"/>
        <end position="286"/>
    </location>
</feature>
<dbReference type="PANTHER" id="PTHR30448:SF0">
    <property type="entry name" value="RNASE ADAPTER PROTEIN RAPZ"/>
    <property type="match status" value="1"/>
</dbReference>
<dbReference type="NCBIfam" id="NF003828">
    <property type="entry name" value="PRK05416.1"/>
    <property type="match status" value="1"/>
</dbReference>
<dbReference type="InterPro" id="IPR053931">
    <property type="entry name" value="RapZ_C"/>
</dbReference>
<reference evidence="7 8" key="1">
    <citation type="submission" date="2020-08" db="EMBL/GenBank/DDBJ databases">
        <title>Acidobacteriota in marine sediments use diverse sulfur dissimilation pathways.</title>
        <authorList>
            <person name="Wasmund K."/>
        </authorList>
    </citation>
    <scope>NUCLEOTIDE SEQUENCE [LARGE SCALE GENOMIC DNA]</scope>
    <source>
        <strain evidence="7">MAG AM4</strain>
    </source>
</reference>
<dbReference type="AlphaFoldDB" id="A0A8J6XYM9"/>
<dbReference type="InterPro" id="IPR005337">
    <property type="entry name" value="RapZ-like"/>
</dbReference>
<keyword evidence="2 4" id="KW-0067">ATP-binding</keyword>
<organism evidence="7 8">
    <name type="scientific">Candidatus Polarisedimenticola svalbardensis</name>
    <dbReference type="NCBI Taxonomy" id="2886004"/>
    <lineage>
        <taxon>Bacteria</taxon>
        <taxon>Pseudomonadati</taxon>
        <taxon>Acidobacteriota</taxon>
        <taxon>Candidatus Polarisedimenticolia</taxon>
        <taxon>Candidatus Polarisedimenticolales</taxon>
        <taxon>Candidatus Polarisedimenticolaceae</taxon>
        <taxon>Candidatus Polarisedimenticola</taxon>
    </lineage>
</organism>
<dbReference type="InterPro" id="IPR027417">
    <property type="entry name" value="P-loop_NTPase"/>
</dbReference>
<evidence type="ECO:0000256" key="2">
    <source>
        <dbReference type="ARBA" id="ARBA00022840"/>
    </source>
</evidence>
<dbReference type="GO" id="GO:0005524">
    <property type="term" value="F:ATP binding"/>
    <property type="evidence" value="ECO:0007669"/>
    <property type="project" value="UniProtKB-UniRule"/>
</dbReference>
<comment type="caution">
    <text evidence="7">The sequence shown here is derived from an EMBL/GenBank/DDBJ whole genome shotgun (WGS) entry which is preliminary data.</text>
</comment>
<dbReference type="GO" id="GO:0005525">
    <property type="term" value="F:GTP binding"/>
    <property type="evidence" value="ECO:0007669"/>
    <property type="project" value="UniProtKB-UniRule"/>
</dbReference>
<dbReference type="InterPro" id="IPR053930">
    <property type="entry name" value="RapZ-like_N"/>
</dbReference>
<feature type="binding site" evidence="4">
    <location>
        <begin position="11"/>
        <end position="18"/>
    </location>
    <ligand>
        <name>ATP</name>
        <dbReference type="ChEBI" id="CHEBI:30616"/>
    </ligand>
</feature>
<evidence type="ECO:0000256" key="4">
    <source>
        <dbReference type="HAMAP-Rule" id="MF_00636"/>
    </source>
</evidence>
<dbReference type="Pfam" id="PF22740">
    <property type="entry name" value="PapZ_C"/>
    <property type="match status" value="1"/>
</dbReference>
<accession>A0A8J6XYM9</accession>
<dbReference type="HAMAP" id="MF_00636">
    <property type="entry name" value="RapZ_like"/>
    <property type="match status" value="1"/>
</dbReference>
<sequence>MKMDSLVIITGLSGSGKSLAGNCLEDLGFFCVDNLPISLIRPFCDMARRSTDPPRRSALVVDIREGAAIRKLPDTLQALRGMDIPLQVLFFECSDEVLKRRFSETRRPHPMAGHTATLEDAIVLERMEMAAIRDFADRIIDTDRFNAHQLKAYLSNAFGGAADSRSLNINVLSFGFKYGIPAEADLVLDVRFISNPYFVEGLRNMTGQDGPVQEFLLQQPETEAFASRLKDFLGFLVPLYTKEGKTYLTVAIGCTGGKHRSVYLAGELGRHLEGEGLAATINHRDLGRE</sequence>
<protein>
    <submittedName>
        <fullName evidence="7">RNase adapter RapZ</fullName>
    </submittedName>
</protein>
<gene>
    <name evidence="7" type="primary">rapZ</name>
    <name evidence="7" type="ORF">IFK94_01020</name>
</gene>
<feature type="binding site" evidence="4">
    <location>
        <begin position="62"/>
        <end position="65"/>
    </location>
    <ligand>
        <name>GTP</name>
        <dbReference type="ChEBI" id="CHEBI:37565"/>
    </ligand>
</feature>
<dbReference type="PANTHER" id="PTHR30448">
    <property type="entry name" value="RNASE ADAPTER PROTEIN RAPZ"/>
    <property type="match status" value="1"/>
</dbReference>
<evidence type="ECO:0000256" key="1">
    <source>
        <dbReference type="ARBA" id="ARBA00022741"/>
    </source>
</evidence>
<evidence type="ECO:0000256" key="3">
    <source>
        <dbReference type="ARBA" id="ARBA00023134"/>
    </source>
</evidence>
<dbReference type="Pfam" id="PF03668">
    <property type="entry name" value="RapZ-like_N"/>
    <property type="match status" value="1"/>
</dbReference>
<evidence type="ECO:0000259" key="5">
    <source>
        <dbReference type="Pfam" id="PF03668"/>
    </source>
</evidence>
<dbReference type="SUPFAM" id="SSF52540">
    <property type="entry name" value="P-loop containing nucleoside triphosphate hydrolases"/>
    <property type="match status" value="1"/>
</dbReference>
<evidence type="ECO:0000313" key="8">
    <source>
        <dbReference type="Proteomes" id="UP000648239"/>
    </source>
</evidence>
<evidence type="ECO:0000313" key="7">
    <source>
        <dbReference type="EMBL" id="MBD3866683.1"/>
    </source>
</evidence>
<keyword evidence="3 4" id="KW-0342">GTP-binding</keyword>
<dbReference type="EMBL" id="JACXWD010000002">
    <property type="protein sequence ID" value="MBD3866683.1"/>
    <property type="molecule type" value="Genomic_DNA"/>
</dbReference>
<proteinExistence type="inferred from homology"/>
<dbReference type="Proteomes" id="UP000648239">
    <property type="component" value="Unassembled WGS sequence"/>
</dbReference>
<keyword evidence="1 4" id="KW-0547">Nucleotide-binding</keyword>